<evidence type="ECO:0000313" key="2">
    <source>
        <dbReference type="EMBL" id="GGG71872.1"/>
    </source>
</evidence>
<feature type="transmembrane region" description="Helical" evidence="1">
    <location>
        <begin position="81"/>
        <end position="101"/>
    </location>
</feature>
<evidence type="ECO:0000313" key="3">
    <source>
        <dbReference type="Proteomes" id="UP000638848"/>
    </source>
</evidence>
<dbReference type="InterPro" id="IPR013901">
    <property type="entry name" value="Anthrone_oxy"/>
</dbReference>
<dbReference type="AlphaFoldDB" id="A0A917M324"/>
<keyword evidence="1" id="KW-0812">Transmembrane</keyword>
<keyword evidence="1" id="KW-0472">Membrane</keyword>
<keyword evidence="3" id="KW-1185">Reference proteome</keyword>
<dbReference type="RefSeq" id="WP_229742015.1">
    <property type="nucleotide sequence ID" value="NZ_BMEQ01000050.1"/>
</dbReference>
<keyword evidence="1" id="KW-1133">Transmembrane helix</keyword>
<accession>A0A917M324</accession>
<feature type="transmembrane region" description="Helical" evidence="1">
    <location>
        <begin position="53"/>
        <end position="75"/>
    </location>
</feature>
<feature type="transmembrane region" description="Helical" evidence="1">
    <location>
        <begin position="6"/>
        <end position="32"/>
    </location>
</feature>
<comment type="caution">
    <text evidence="2">The sequence shown here is derived from an EMBL/GenBank/DDBJ whole genome shotgun (WGS) entry which is preliminary data.</text>
</comment>
<proteinExistence type="predicted"/>
<reference evidence="2" key="2">
    <citation type="submission" date="2020-09" db="EMBL/GenBank/DDBJ databases">
        <authorList>
            <person name="Sun Q."/>
            <person name="Zhou Y."/>
        </authorList>
    </citation>
    <scope>NUCLEOTIDE SEQUENCE</scope>
    <source>
        <strain evidence="2">CGMCC 1.12187</strain>
    </source>
</reference>
<organism evidence="2 3">
    <name type="scientific">Kocuria dechangensis</name>
    <dbReference type="NCBI Taxonomy" id="1176249"/>
    <lineage>
        <taxon>Bacteria</taxon>
        <taxon>Bacillati</taxon>
        <taxon>Actinomycetota</taxon>
        <taxon>Actinomycetes</taxon>
        <taxon>Micrococcales</taxon>
        <taxon>Micrococcaceae</taxon>
        <taxon>Kocuria</taxon>
    </lineage>
</organism>
<protein>
    <submittedName>
        <fullName evidence="2">Membrane protein</fullName>
    </submittedName>
</protein>
<sequence>MSGWLPVAAGVGSGMVGGFYLAFSAVVIPALHRRPAEQATAVMVAVNEAAVRAPFMILFFGTAAACAATAVVEIAGAPAPSLLRIAAATASLAGWVSTMAVNVPLNRRLATGGAEQWPGYHRSWSRANHLRAGLSVLGAVALLVPA</sequence>
<name>A0A917M324_9MICC</name>
<dbReference type="EMBL" id="BMEQ01000050">
    <property type="protein sequence ID" value="GGG71872.1"/>
    <property type="molecule type" value="Genomic_DNA"/>
</dbReference>
<gene>
    <name evidence="2" type="ORF">GCM10011374_40770</name>
</gene>
<reference evidence="2" key="1">
    <citation type="journal article" date="2014" name="Int. J. Syst. Evol. Microbiol.">
        <title>Complete genome sequence of Corynebacterium casei LMG S-19264T (=DSM 44701T), isolated from a smear-ripened cheese.</title>
        <authorList>
            <consortium name="US DOE Joint Genome Institute (JGI-PGF)"/>
            <person name="Walter F."/>
            <person name="Albersmeier A."/>
            <person name="Kalinowski J."/>
            <person name="Ruckert C."/>
        </authorList>
    </citation>
    <scope>NUCLEOTIDE SEQUENCE</scope>
    <source>
        <strain evidence="2">CGMCC 1.12187</strain>
    </source>
</reference>
<dbReference type="Proteomes" id="UP000638848">
    <property type="component" value="Unassembled WGS sequence"/>
</dbReference>
<evidence type="ECO:0000256" key="1">
    <source>
        <dbReference type="SAM" id="Phobius"/>
    </source>
</evidence>
<dbReference type="Pfam" id="PF08592">
    <property type="entry name" value="Anthrone_oxy"/>
    <property type="match status" value="1"/>
</dbReference>